<accession>A0A366WM27</accession>
<proteinExistence type="predicted"/>
<sequence length="246" mass="26928">MTRIAILGNSHIAAYKAALPLIKSKFPDAVVTLYGVNNADFHAKSLGHSNPLRVRSQEDAQSGGMIDIKGPVELDLSAFDRVLLASHGFYLPSYYSILATHDVLDLTTAGHSKSISLGALTKAMRLRTTAYRKKMQQFYNPDSRFVVVQMPFPAQQSVQNIPDIAGTAQQPDADRLMALFNTIVSEELKQSNLNYAPVPSRMIAAPFLSLAQFARANDLSTKPEASDFTHMNASYALETLSDLLVP</sequence>
<organism evidence="1 2">
    <name type="scientific">Phaeobacter gallaeciensis</name>
    <dbReference type="NCBI Taxonomy" id="60890"/>
    <lineage>
        <taxon>Bacteria</taxon>
        <taxon>Pseudomonadati</taxon>
        <taxon>Pseudomonadota</taxon>
        <taxon>Alphaproteobacteria</taxon>
        <taxon>Rhodobacterales</taxon>
        <taxon>Roseobacteraceae</taxon>
        <taxon>Phaeobacter</taxon>
    </lineage>
</organism>
<comment type="caution">
    <text evidence="1">The sequence shown here is derived from an EMBL/GenBank/DDBJ whole genome shotgun (WGS) entry which is preliminary data.</text>
</comment>
<evidence type="ECO:0000313" key="1">
    <source>
        <dbReference type="EMBL" id="RBW50353.1"/>
    </source>
</evidence>
<dbReference type="Proteomes" id="UP000252706">
    <property type="component" value="Unassembled WGS sequence"/>
</dbReference>
<dbReference type="OrthoDB" id="7859635at2"/>
<name>A0A366WM27_9RHOB</name>
<dbReference type="EMBL" id="QOCE01000048">
    <property type="protein sequence ID" value="RBW50353.1"/>
    <property type="molecule type" value="Genomic_DNA"/>
</dbReference>
<gene>
    <name evidence="1" type="ORF">DS909_21040</name>
</gene>
<reference evidence="1 2" key="1">
    <citation type="submission" date="2018-07" db="EMBL/GenBank/DDBJ databases">
        <title>Modular assembly of carbohydrate-degrading microbial communities in the ocean.</title>
        <authorList>
            <person name="Enke T.N."/>
            <person name="Datta M.S."/>
            <person name="Schwartzman J.A."/>
            <person name="Cermak N."/>
            <person name="Schmitz D.A."/>
            <person name="Barrere J."/>
            <person name="Cordero O.X."/>
        </authorList>
    </citation>
    <scope>NUCLEOTIDE SEQUENCE [LARGE SCALE GENOMIC DNA]</scope>
    <source>
        <strain evidence="1 2">C3M10</strain>
    </source>
</reference>
<dbReference type="AlphaFoldDB" id="A0A366WM27"/>
<dbReference type="RefSeq" id="WP_113825558.1">
    <property type="nucleotide sequence ID" value="NZ_QOCE01000048.1"/>
</dbReference>
<protein>
    <submittedName>
        <fullName evidence="1">Uncharacterized protein</fullName>
    </submittedName>
</protein>
<evidence type="ECO:0000313" key="2">
    <source>
        <dbReference type="Proteomes" id="UP000252706"/>
    </source>
</evidence>